<dbReference type="GO" id="GO:0051144">
    <property type="term" value="P:1,2-propanediol catabolic process"/>
    <property type="evidence" value="ECO:0007669"/>
    <property type="project" value="UniProtKB-UniPathway"/>
</dbReference>
<accession>A0A1J5G3M8</accession>
<dbReference type="RefSeq" id="WP_406608341.1">
    <property type="nucleotide sequence ID" value="NZ_PFKO01000341.1"/>
</dbReference>
<proteinExistence type="inferred from homology"/>
<comment type="subcellular location">
    <subcellularLocation>
        <location evidence="9">Bacterial microcompartment</location>
    </subcellularLocation>
</comment>
<gene>
    <name evidence="12" type="ORF">AUK42_07690</name>
    <name evidence="15" type="ORF">CO097_01870</name>
    <name evidence="14" type="ORF">COZ07_09335</name>
    <name evidence="13" type="ORF">COZ58_08005</name>
</gene>
<evidence type="ECO:0000256" key="6">
    <source>
        <dbReference type="ARBA" id="ARBA00022723"/>
    </source>
</evidence>
<dbReference type="Proteomes" id="UP000228560">
    <property type="component" value="Unassembled WGS sequence"/>
</dbReference>
<keyword evidence="10" id="KW-1283">Bacterial microcompartment</keyword>
<dbReference type="STRING" id="1805029.AUK42_07690"/>
<accession>A0A2M7PLM8</accession>
<dbReference type="EMBL" id="PFIP01000165">
    <property type="protein sequence ID" value="PIX33345.1"/>
    <property type="molecule type" value="Genomic_DNA"/>
</dbReference>
<dbReference type="EMBL" id="PFTV01000044">
    <property type="protein sequence ID" value="PJB57629.1"/>
    <property type="molecule type" value="Genomic_DNA"/>
</dbReference>
<evidence type="ECO:0000313" key="16">
    <source>
        <dbReference type="Proteomes" id="UP000182763"/>
    </source>
</evidence>
<evidence type="ECO:0000313" key="14">
    <source>
        <dbReference type="EMBL" id="PIY31435.1"/>
    </source>
</evidence>
<dbReference type="PIRSF" id="PIRSF010130">
    <property type="entry name" value="PduL"/>
    <property type="match status" value="1"/>
</dbReference>
<dbReference type="GO" id="GO:0046872">
    <property type="term" value="F:metal ion binding"/>
    <property type="evidence" value="ECO:0007669"/>
    <property type="project" value="UniProtKB-KW"/>
</dbReference>
<evidence type="ECO:0000313" key="17">
    <source>
        <dbReference type="Proteomes" id="UP000228560"/>
    </source>
</evidence>
<dbReference type="Proteomes" id="UP000231493">
    <property type="component" value="Unassembled WGS sequence"/>
</dbReference>
<dbReference type="EMBL" id="MNYY01000149">
    <property type="protein sequence ID" value="OIP66843.1"/>
    <property type="molecule type" value="Genomic_DNA"/>
</dbReference>
<dbReference type="EMBL" id="PFKO01000341">
    <property type="protein sequence ID" value="PIY31435.1"/>
    <property type="molecule type" value="Genomic_DNA"/>
</dbReference>
<dbReference type="GO" id="GO:0016747">
    <property type="term" value="F:acyltransferase activity, transferring groups other than amino-acyl groups"/>
    <property type="evidence" value="ECO:0007669"/>
    <property type="project" value="InterPro"/>
</dbReference>
<reference evidence="13" key="2">
    <citation type="submission" date="2017-09" db="EMBL/GenBank/DDBJ databases">
        <title>Depth-based differentiation of microbial function through sediment-hosted aquifers and enrichment of novel symbionts in the deep terrestrial subsurface.</title>
        <authorList>
            <person name="Probst A.J."/>
            <person name="Ladd B."/>
            <person name="Jarett J.K."/>
            <person name="Geller-Mcgrath D.E."/>
            <person name="Sieber C.M.K."/>
            <person name="Emerson J.B."/>
            <person name="Anantharaman K."/>
            <person name="Thomas B.C."/>
            <person name="Malmstrom R."/>
            <person name="Stieglmeier M."/>
            <person name="Klingl A."/>
            <person name="Woyke T."/>
            <person name="Ryan C.M."/>
            <person name="Banfield J.F."/>
        </authorList>
    </citation>
    <scope>NUCLEOTIDE SEQUENCE</scope>
    <source>
        <strain evidence="13">CG_4_8_14_3_um_filter_34_18</strain>
    </source>
</reference>
<evidence type="ECO:0000256" key="9">
    <source>
        <dbReference type="ARBA" id="ARBA00024322"/>
    </source>
</evidence>
<sequence length="218" mass="24320">MKDDYKELVKVVSEVVYQEISQKEKRSKLFSIPVEISTHHVHLTRESLDILFGKGYELTKLRDLSQPGEFASKETVMVVSYNKMRVIEKARILGPVRKYTQVELSITDGIFLGLDLPTRISGNIEGTPSINIIGPKSILALKEGAIRAARHIHMTPKDAEFYQVKNGDRAKVEVSGTHGVIYKDVVIRVSPNSKLALHLDTDEANAGNVKEATLARII</sequence>
<dbReference type="PANTHER" id="PTHR39453:SF1">
    <property type="entry name" value="PHOSPHATE PROPANOYLTRANSFERASE"/>
    <property type="match status" value="1"/>
</dbReference>
<organism evidence="12 16">
    <name type="scientific">Candidatus Infernicultor aquiphilus</name>
    <dbReference type="NCBI Taxonomy" id="1805029"/>
    <lineage>
        <taxon>Bacteria</taxon>
        <taxon>Pseudomonadati</taxon>
        <taxon>Atribacterota</taxon>
        <taxon>Candidatus Phoenicimicrobiia</taxon>
        <taxon>Candidatus Pheonicimicrobiales</taxon>
        <taxon>Candidatus Phoenicimicrobiaceae</taxon>
        <taxon>Candidatus Infernicultor</taxon>
    </lineage>
</organism>
<evidence type="ECO:0000313" key="15">
    <source>
        <dbReference type="EMBL" id="PJB57629.1"/>
    </source>
</evidence>
<dbReference type="Proteomes" id="UP000230646">
    <property type="component" value="Unassembled WGS sequence"/>
</dbReference>
<evidence type="ECO:0000256" key="11">
    <source>
        <dbReference type="PIRNR" id="PIRNR010130"/>
    </source>
</evidence>
<accession>A0A2M7K5D8</accession>
<evidence type="ECO:0000256" key="10">
    <source>
        <dbReference type="ARBA" id="ARBA00024446"/>
    </source>
</evidence>
<evidence type="ECO:0000256" key="4">
    <source>
        <dbReference type="ARBA" id="ARBA00020837"/>
    </source>
</evidence>
<evidence type="ECO:0000256" key="8">
    <source>
        <dbReference type="ARBA" id="ARBA00023315"/>
    </source>
</evidence>
<accession>A0A2M8CF39</accession>
<comment type="pathway">
    <text evidence="11">Polyol metabolism; 1,2-propanediol degradation.</text>
</comment>
<comment type="function">
    <text evidence="11">Involved in 1,2-propanediol (1,2-PD) degradation by catalyzing the conversion of propanoyl-CoA to propanoyl-phosphate.</text>
</comment>
<evidence type="ECO:0000313" key="13">
    <source>
        <dbReference type="EMBL" id="PIX33345.1"/>
    </source>
</evidence>
<keyword evidence="7" id="KW-0862">Zinc</keyword>
<dbReference type="Pfam" id="PF06130">
    <property type="entry name" value="PTAC"/>
    <property type="match status" value="1"/>
</dbReference>
<protein>
    <recommendedName>
        <fullName evidence="4 11">Phosphate propanoyltransferase</fullName>
        <ecNumber evidence="3 11">2.3.1.222</ecNumber>
    </recommendedName>
</protein>
<dbReference type="Proteomes" id="UP000182763">
    <property type="component" value="Unassembled WGS sequence"/>
</dbReference>
<dbReference type="NCBIfam" id="NF011652">
    <property type="entry name" value="PRK15070.1"/>
    <property type="match status" value="1"/>
</dbReference>
<evidence type="ECO:0000313" key="18">
    <source>
        <dbReference type="Proteomes" id="UP000230646"/>
    </source>
</evidence>
<dbReference type="GO" id="GO:0031469">
    <property type="term" value="C:bacterial microcompartment"/>
    <property type="evidence" value="ECO:0007669"/>
    <property type="project" value="UniProtKB-SubCell"/>
</dbReference>
<keyword evidence="8 11" id="KW-0012">Acyltransferase</keyword>
<dbReference type="AlphaFoldDB" id="A0A1J5G3M8"/>
<keyword evidence="6" id="KW-0479">Metal-binding</keyword>
<name>A0A1J5G3M8_9BACT</name>
<evidence type="ECO:0000256" key="5">
    <source>
        <dbReference type="ARBA" id="ARBA00022679"/>
    </source>
</evidence>
<evidence type="ECO:0000313" key="12">
    <source>
        <dbReference type="EMBL" id="OIP66843.1"/>
    </source>
</evidence>
<evidence type="ECO:0000256" key="1">
    <source>
        <dbReference type="ARBA" id="ARBA00001947"/>
    </source>
</evidence>
<dbReference type="InterPro" id="IPR008300">
    <property type="entry name" value="PTAC"/>
</dbReference>
<comment type="cofactor">
    <cofactor evidence="1">
        <name>Zn(2+)</name>
        <dbReference type="ChEBI" id="CHEBI:29105"/>
    </cofactor>
</comment>
<comment type="catalytic activity">
    <reaction evidence="11">
        <text>propanoyl-CoA + phosphate = propanoyl phosphate + CoA</text>
        <dbReference type="Rhea" id="RHEA:28046"/>
        <dbReference type="ChEBI" id="CHEBI:43474"/>
        <dbReference type="ChEBI" id="CHEBI:57287"/>
        <dbReference type="ChEBI" id="CHEBI:57392"/>
        <dbReference type="ChEBI" id="CHEBI:58933"/>
        <dbReference type="EC" id="2.3.1.222"/>
    </reaction>
</comment>
<keyword evidence="5 11" id="KW-0808">Transferase</keyword>
<reference evidence="17 18" key="3">
    <citation type="submission" date="2017-09" db="EMBL/GenBank/DDBJ databases">
        <title>Depth-based differentiation of microbial function through sediment-hosted aquifers and enrichment of novel symbionts in the deep terrestrial subsurface.</title>
        <authorList>
            <person name="Probst A.J."/>
            <person name="Ladd B."/>
            <person name="Jarett J.K."/>
            <person name="Geller-Mcgrath D.E."/>
            <person name="Sieber C.M."/>
            <person name="Emerson J.B."/>
            <person name="Anantharaman K."/>
            <person name="Thomas B.C."/>
            <person name="Malmstrom R."/>
            <person name="Stieglmeier M."/>
            <person name="Klingl A."/>
            <person name="Woyke T."/>
            <person name="Ryan C.M."/>
            <person name="Banfield J.F."/>
        </authorList>
    </citation>
    <scope>NUCLEOTIDE SEQUENCE [LARGE SCALE GENOMIC DNA]</scope>
    <source>
        <strain evidence="14">CG_4_10_14_3_um_filter_34_13</strain>
        <strain evidence="15">CG_4_9_14_3_um_filter_33_16</strain>
    </source>
</reference>
<evidence type="ECO:0000256" key="7">
    <source>
        <dbReference type="ARBA" id="ARBA00022833"/>
    </source>
</evidence>
<evidence type="ECO:0000256" key="3">
    <source>
        <dbReference type="ARBA" id="ARBA00012206"/>
    </source>
</evidence>
<dbReference type="UniPathway" id="UPA00621"/>
<comment type="similarity">
    <text evidence="2 11">Belongs to the PduL family.</text>
</comment>
<evidence type="ECO:0000256" key="2">
    <source>
        <dbReference type="ARBA" id="ARBA00007342"/>
    </source>
</evidence>
<comment type="caution">
    <text evidence="12">The sequence shown here is derived from an EMBL/GenBank/DDBJ whole genome shotgun (WGS) entry which is preliminary data.</text>
</comment>
<dbReference type="EC" id="2.3.1.222" evidence="3 11"/>
<reference evidence="12 16" key="1">
    <citation type="journal article" date="2016" name="Environ. Microbiol.">
        <title>Genomic resolution of a cold subsurface aquifer community provides metabolic insights for novel microbes adapted to high CO concentrations.</title>
        <authorList>
            <person name="Probst A.J."/>
            <person name="Castelle C.J."/>
            <person name="Singh A."/>
            <person name="Brown C.T."/>
            <person name="Anantharaman K."/>
            <person name="Sharon I."/>
            <person name="Hug L.A."/>
            <person name="Burstein D."/>
            <person name="Emerson J.B."/>
            <person name="Thomas B.C."/>
            <person name="Banfield J.F."/>
        </authorList>
    </citation>
    <scope>NUCLEOTIDE SEQUENCE [LARGE SCALE GENOMIC DNA]</scope>
    <source>
        <strain evidence="12">CG2_30_33_13</strain>
    </source>
</reference>
<dbReference type="PANTHER" id="PTHR39453">
    <property type="entry name" value="PHOSPHATE PROPANOYLTRANSFERASE"/>
    <property type="match status" value="1"/>
</dbReference>